<name>A0A2X0M634_9BASI</name>
<keyword evidence="4" id="KW-1185">Reference proteome</keyword>
<dbReference type="Proteomes" id="UP000249723">
    <property type="component" value="Unassembled WGS sequence"/>
</dbReference>
<proteinExistence type="predicted"/>
<dbReference type="AlphaFoldDB" id="A0A2X0M634"/>
<dbReference type="Gene3D" id="1.20.58.120">
    <property type="entry name" value="BAG domain"/>
    <property type="match status" value="1"/>
</dbReference>
<dbReference type="STRING" id="289078.A0A2X0M634"/>
<evidence type="ECO:0000313" key="4">
    <source>
        <dbReference type="Proteomes" id="UP000249723"/>
    </source>
</evidence>
<dbReference type="GO" id="GO:0051087">
    <property type="term" value="F:protein-folding chaperone binding"/>
    <property type="evidence" value="ECO:0007669"/>
    <property type="project" value="InterPro"/>
</dbReference>
<feature type="compositionally biased region" description="Basic and acidic residues" evidence="1">
    <location>
        <begin position="229"/>
        <end position="250"/>
    </location>
</feature>
<dbReference type="SUPFAM" id="SSF63491">
    <property type="entry name" value="BAG domain"/>
    <property type="match status" value="1"/>
</dbReference>
<dbReference type="Pfam" id="PF02179">
    <property type="entry name" value="BAG"/>
    <property type="match status" value="1"/>
</dbReference>
<feature type="region of interest" description="Disordered" evidence="1">
    <location>
        <begin position="229"/>
        <end position="262"/>
    </location>
</feature>
<feature type="domain" description="BAG" evidence="2">
    <location>
        <begin position="173"/>
        <end position="222"/>
    </location>
</feature>
<dbReference type="InterPro" id="IPR036533">
    <property type="entry name" value="BAG_dom_sf"/>
</dbReference>
<protein>
    <submittedName>
        <fullName evidence="3">BZ3500_MvSof-1268-A1-R1_Chr3-1g05484 protein</fullName>
    </submittedName>
</protein>
<gene>
    <name evidence="3" type="ORF">BZ3500_MVSOF-1268-A1-R1_CHR3-1G05484</name>
</gene>
<dbReference type="InterPro" id="IPR003103">
    <property type="entry name" value="BAG_domain"/>
</dbReference>
<evidence type="ECO:0000259" key="2">
    <source>
        <dbReference type="Pfam" id="PF02179"/>
    </source>
</evidence>
<accession>A0A2X0M634</accession>
<dbReference type="EMBL" id="FMWP01000096">
    <property type="protein sequence ID" value="SCZ98590.1"/>
    <property type="molecule type" value="Genomic_DNA"/>
</dbReference>
<organism evidence="3 4">
    <name type="scientific">Microbotryum saponariae</name>
    <dbReference type="NCBI Taxonomy" id="289078"/>
    <lineage>
        <taxon>Eukaryota</taxon>
        <taxon>Fungi</taxon>
        <taxon>Dikarya</taxon>
        <taxon>Basidiomycota</taxon>
        <taxon>Pucciniomycotina</taxon>
        <taxon>Microbotryomycetes</taxon>
        <taxon>Microbotryales</taxon>
        <taxon>Microbotryaceae</taxon>
        <taxon>Microbotryum</taxon>
    </lineage>
</organism>
<dbReference type="OrthoDB" id="2530451at2759"/>
<evidence type="ECO:0000313" key="3">
    <source>
        <dbReference type="EMBL" id="SCZ98590.1"/>
    </source>
</evidence>
<sequence length="262" mass="29563">MTHSTKRTPRTQVSNHLELVASLSFLLPSPRRRALHFSHHLILPTSPPFSGGYETVAFVGRTDSRVYPSRPIHSSTSVEWRLRHVTEVVPGPQDRLHLIVPHKQPPLRSRIDRSPLLGSKEVHGTPNITHSSLTAVQTQLDHLSTHFDLNPSTLHFSPPSSSNTDPKLPFVPQNASYHSYIEDLTKLLLKLDGIDSNGDQGVRQRRKGLVAAIERESEKVEAIKKGEWQRRQQVEQELSERRGKVDEMMRGFRGGEPATTSR</sequence>
<evidence type="ECO:0000256" key="1">
    <source>
        <dbReference type="SAM" id="MobiDB-lite"/>
    </source>
</evidence>
<reference evidence="4" key="1">
    <citation type="submission" date="2016-10" db="EMBL/GenBank/DDBJ databases">
        <authorList>
            <person name="Jeantristanb JTB J.-T."/>
            <person name="Ricardo R."/>
        </authorList>
    </citation>
    <scope>NUCLEOTIDE SEQUENCE [LARGE SCALE GENOMIC DNA]</scope>
</reference>